<dbReference type="RefSeq" id="WP_061071200.1">
    <property type="nucleotide sequence ID" value="NZ_CP014060.2"/>
</dbReference>
<name>A0A0X8NVL7_ALCXX</name>
<dbReference type="AlphaFoldDB" id="A0A0X8NVL7"/>
<dbReference type="InterPro" id="IPR045621">
    <property type="entry name" value="BPD_transp_1_N"/>
</dbReference>
<dbReference type="InterPro" id="IPR000515">
    <property type="entry name" value="MetI-like"/>
</dbReference>
<feature type="transmembrane region" description="Helical" evidence="10">
    <location>
        <begin position="12"/>
        <end position="30"/>
    </location>
</feature>
<feature type="transmembrane region" description="Helical" evidence="10">
    <location>
        <begin position="283"/>
        <end position="305"/>
    </location>
</feature>
<comment type="function">
    <text evidence="8">Part of the ABC transporter complex GsiABCD involved in glutathione import. Probably responsible for the translocation of the substrate across the membrane.</text>
</comment>
<dbReference type="Gene3D" id="1.10.3720.10">
    <property type="entry name" value="MetI-like"/>
    <property type="match status" value="1"/>
</dbReference>
<dbReference type="EMBL" id="CP014060">
    <property type="protein sequence ID" value="AMG35192.1"/>
    <property type="molecule type" value="Genomic_DNA"/>
</dbReference>
<evidence type="ECO:0000256" key="8">
    <source>
        <dbReference type="ARBA" id="ARBA00037215"/>
    </source>
</evidence>
<sequence length="318" mass="33074">MLPFLFRRLASAIVTLALATGVVFIAIHLLPGDPVAIMLGDQAGSDPVAVARVRAQLGLDLPLGTQFTHWAGALAHGDLGVSLRTGEPVADELARRIPRSLELIGAGLLVAVLLGVPLGVVAARSRGRLAGAAASVVAVAGFSAPVFVLGILLVLLFSLALGWLPSSGFVAFSDDPVQHVLALILPSLTIGLNFMGVVARMTRASLSDVMGRDYVKLARAKGLPRGKAILRHALPNALVPVIAIVGVRAGNLLGGTVIIEALFDWPGLSSLLVSAAFSRDYPVIQGSLLAIFALFILISLVIDLAQGFVDPRIRRPSA</sequence>
<keyword evidence="4" id="KW-1003">Cell membrane</keyword>
<feature type="domain" description="ABC transmembrane type-1" evidence="11">
    <location>
        <begin position="97"/>
        <end position="306"/>
    </location>
</feature>
<dbReference type="PANTHER" id="PTHR43163:SF5">
    <property type="entry name" value="GLUTATHIONE TRANSPORT SYSTEM PERMEASE PROTEIN GSIC"/>
    <property type="match status" value="1"/>
</dbReference>
<evidence type="ECO:0000256" key="6">
    <source>
        <dbReference type="ARBA" id="ARBA00022989"/>
    </source>
</evidence>
<dbReference type="InterPro" id="IPR035906">
    <property type="entry name" value="MetI-like_sf"/>
</dbReference>
<accession>A0A0X8NVL7</accession>
<dbReference type="Pfam" id="PF00528">
    <property type="entry name" value="BPD_transp_1"/>
    <property type="match status" value="1"/>
</dbReference>
<dbReference type="Pfam" id="PF19300">
    <property type="entry name" value="BPD_transp_1_N"/>
    <property type="match status" value="1"/>
</dbReference>
<dbReference type="CDD" id="cd06261">
    <property type="entry name" value="TM_PBP2"/>
    <property type="match status" value="1"/>
</dbReference>
<comment type="subcellular location">
    <subcellularLocation>
        <location evidence="1 10">Cell membrane</location>
        <topology evidence="1 10">Multi-pass membrane protein</topology>
    </subcellularLocation>
</comment>
<evidence type="ECO:0000259" key="11">
    <source>
        <dbReference type="PROSITE" id="PS50928"/>
    </source>
</evidence>
<evidence type="ECO:0000313" key="12">
    <source>
        <dbReference type="EMBL" id="AMG35192.1"/>
    </source>
</evidence>
<evidence type="ECO:0000256" key="2">
    <source>
        <dbReference type="ARBA" id="ARBA00009306"/>
    </source>
</evidence>
<dbReference type="PROSITE" id="PS50928">
    <property type="entry name" value="ABC_TM1"/>
    <property type="match status" value="1"/>
</dbReference>
<protein>
    <recommendedName>
        <fullName evidence="9">Glutathione transport system permease protein GsiC</fullName>
    </recommendedName>
</protein>
<dbReference type="PANTHER" id="PTHR43163">
    <property type="entry name" value="DIPEPTIDE TRANSPORT SYSTEM PERMEASE PROTEIN DPPB-RELATED"/>
    <property type="match status" value="1"/>
</dbReference>
<evidence type="ECO:0000256" key="4">
    <source>
        <dbReference type="ARBA" id="ARBA00022475"/>
    </source>
</evidence>
<feature type="transmembrane region" description="Helical" evidence="10">
    <location>
        <begin position="103"/>
        <end position="123"/>
    </location>
</feature>
<reference evidence="13" key="1">
    <citation type="submission" date="2015-12" db="EMBL/GenBank/DDBJ databases">
        <title>FDA dAtabase for Regulatory Grade micrObial Sequences (FDA-ARGOS): Supporting development and validation of Infectious Disease Dx tests.</title>
        <authorList>
            <person name="Case J."/>
            <person name="Tallon L."/>
            <person name="Sadzewicz L."/>
            <person name="Sengamalay N."/>
            <person name="Ott S."/>
            <person name="Godinez A."/>
            <person name="Nagaraj S."/>
            <person name="Nadendla S."/>
            <person name="Sichtig H."/>
        </authorList>
    </citation>
    <scope>NUCLEOTIDE SEQUENCE [LARGE SCALE GENOMIC DNA]</scope>
    <source>
        <strain evidence="13">FDAARGOS_147</strain>
    </source>
</reference>
<keyword evidence="5 10" id="KW-0812">Transmembrane</keyword>
<keyword evidence="7 10" id="KW-0472">Membrane</keyword>
<gene>
    <name evidence="12" type="ORF">AL504_03530</name>
</gene>
<dbReference type="Proteomes" id="UP000060602">
    <property type="component" value="Chromosome"/>
</dbReference>
<proteinExistence type="inferred from homology"/>
<feature type="transmembrane region" description="Helical" evidence="10">
    <location>
        <begin position="135"/>
        <end position="160"/>
    </location>
</feature>
<evidence type="ECO:0000256" key="9">
    <source>
        <dbReference type="ARBA" id="ARBA00041107"/>
    </source>
</evidence>
<evidence type="ECO:0000256" key="3">
    <source>
        <dbReference type="ARBA" id="ARBA00022448"/>
    </source>
</evidence>
<feature type="transmembrane region" description="Helical" evidence="10">
    <location>
        <begin position="180"/>
        <end position="202"/>
    </location>
</feature>
<feature type="transmembrane region" description="Helical" evidence="10">
    <location>
        <begin position="237"/>
        <end position="263"/>
    </location>
</feature>
<evidence type="ECO:0000256" key="5">
    <source>
        <dbReference type="ARBA" id="ARBA00022692"/>
    </source>
</evidence>
<comment type="similarity">
    <text evidence="2 10">Belongs to the binding-protein-dependent transport system permease family.</text>
</comment>
<organism evidence="12 13">
    <name type="scientific">Alcaligenes xylosoxydans xylosoxydans</name>
    <name type="common">Achromobacter xylosoxidans</name>
    <dbReference type="NCBI Taxonomy" id="85698"/>
    <lineage>
        <taxon>Bacteria</taxon>
        <taxon>Pseudomonadati</taxon>
        <taxon>Pseudomonadota</taxon>
        <taxon>Betaproteobacteria</taxon>
        <taxon>Burkholderiales</taxon>
        <taxon>Alcaligenaceae</taxon>
        <taxon>Achromobacter</taxon>
    </lineage>
</organism>
<evidence type="ECO:0000256" key="10">
    <source>
        <dbReference type="RuleBase" id="RU363032"/>
    </source>
</evidence>
<evidence type="ECO:0000256" key="1">
    <source>
        <dbReference type="ARBA" id="ARBA00004651"/>
    </source>
</evidence>
<evidence type="ECO:0000256" key="7">
    <source>
        <dbReference type="ARBA" id="ARBA00023136"/>
    </source>
</evidence>
<dbReference type="GO" id="GO:0055085">
    <property type="term" value="P:transmembrane transport"/>
    <property type="evidence" value="ECO:0007669"/>
    <property type="project" value="InterPro"/>
</dbReference>
<dbReference type="GO" id="GO:0005886">
    <property type="term" value="C:plasma membrane"/>
    <property type="evidence" value="ECO:0007669"/>
    <property type="project" value="UniProtKB-SubCell"/>
</dbReference>
<keyword evidence="6 10" id="KW-1133">Transmembrane helix</keyword>
<evidence type="ECO:0000313" key="13">
    <source>
        <dbReference type="Proteomes" id="UP000060602"/>
    </source>
</evidence>
<dbReference type="SUPFAM" id="SSF161098">
    <property type="entry name" value="MetI-like"/>
    <property type="match status" value="1"/>
</dbReference>
<keyword evidence="3 10" id="KW-0813">Transport</keyword>